<dbReference type="CDD" id="cd16321">
    <property type="entry name" value="MraZ_C"/>
    <property type="match status" value="1"/>
</dbReference>
<organism evidence="9 10">
    <name type="scientific">Albibacterium bauzanense</name>
    <dbReference type="NCBI Taxonomy" id="653929"/>
    <lineage>
        <taxon>Bacteria</taxon>
        <taxon>Pseudomonadati</taxon>
        <taxon>Bacteroidota</taxon>
        <taxon>Sphingobacteriia</taxon>
        <taxon>Sphingobacteriales</taxon>
        <taxon>Sphingobacteriaceae</taxon>
        <taxon>Albibacterium</taxon>
    </lineage>
</organism>
<keyword evidence="2 7" id="KW-0963">Cytoplasm</keyword>
<evidence type="ECO:0000256" key="1">
    <source>
        <dbReference type="ARBA" id="ARBA00013860"/>
    </source>
</evidence>
<reference evidence="9 10" key="1">
    <citation type="submission" date="2019-03" db="EMBL/GenBank/DDBJ databases">
        <title>Genomic Encyclopedia of Archaeal and Bacterial Type Strains, Phase II (KMG-II): from individual species to whole genera.</title>
        <authorList>
            <person name="Goeker M."/>
        </authorList>
    </citation>
    <scope>NUCLEOTIDE SEQUENCE [LARGE SCALE GENOMIC DNA]</scope>
    <source>
        <strain evidence="9 10">DSM 22554</strain>
    </source>
</reference>
<dbReference type="AlphaFoldDB" id="A0A4R1LXD8"/>
<dbReference type="GO" id="GO:0005737">
    <property type="term" value="C:cytoplasm"/>
    <property type="evidence" value="ECO:0007669"/>
    <property type="project" value="UniProtKB-UniRule"/>
</dbReference>
<feature type="domain" description="SpoVT-AbrB" evidence="8">
    <location>
        <begin position="82"/>
        <end position="125"/>
    </location>
</feature>
<feature type="domain" description="SpoVT-AbrB" evidence="8">
    <location>
        <begin position="7"/>
        <end position="53"/>
    </location>
</feature>
<dbReference type="OrthoDB" id="9807753at2"/>
<dbReference type="GO" id="GO:2000143">
    <property type="term" value="P:negative regulation of DNA-templated transcription initiation"/>
    <property type="evidence" value="ECO:0007669"/>
    <property type="project" value="TreeGrafter"/>
</dbReference>
<dbReference type="PROSITE" id="PS51740">
    <property type="entry name" value="SPOVT_ABRB"/>
    <property type="match status" value="2"/>
</dbReference>
<evidence type="ECO:0000256" key="3">
    <source>
        <dbReference type="ARBA" id="ARBA00022737"/>
    </source>
</evidence>
<dbReference type="GO" id="GO:0000976">
    <property type="term" value="F:transcription cis-regulatory region binding"/>
    <property type="evidence" value="ECO:0007669"/>
    <property type="project" value="TreeGrafter"/>
</dbReference>
<dbReference type="HAMAP" id="MF_01008">
    <property type="entry name" value="MraZ"/>
    <property type="match status" value="1"/>
</dbReference>
<dbReference type="Pfam" id="PF02381">
    <property type="entry name" value="MraZ"/>
    <property type="match status" value="2"/>
</dbReference>
<dbReference type="InterPro" id="IPR035644">
    <property type="entry name" value="MraZ_C"/>
</dbReference>
<keyword evidence="3" id="KW-0677">Repeat</keyword>
<accession>A0A4R1LXD8</accession>
<comment type="subcellular location">
    <subcellularLocation>
        <location evidence="7">Cytoplasm</location>
        <location evidence="7">Nucleoid</location>
    </subcellularLocation>
</comment>
<dbReference type="InterPro" id="IPR035642">
    <property type="entry name" value="MraZ_N"/>
</dbReference>
<evidence type="ECO:0000256" key="7">
    <source>
        <dbReference type="HAMAP-Rule" id="MF_01008"/>
    </source>
</evidence>
<comment type="caution">
    <text evidence="9">The sequence shown here is derived from an EMBL/GenBank/DDBJ whole genome shotgun (WGS) entry which is preliminary data.</text>
</comment>
<proteinExistence type="inferred from homology"/>
<sequence length="155" mass="18113">MEHFLGEYECKLDAKGRMVLPAALKRQMPDVEREGLVINRGLESHLVIYTRREWNKIMDELSRLNQFERKSREFIRKFMRGASELTLDASGRVLIPKSLQAYADISSEVVLASQFNKIEVWSKAKYDEQWENEGDDFAILAEEVMGNLRRREDGE</sequence>
<dbReference type="Gene3D" id="3.40.1550.20">
    <property type="entry name" value="Transcriptional regulator MraZ domain"/>
    <property type="match status" value="1"/>
</dbReference>
<comment type="subunit">
    <text evidence="7">Forms oligomers.</text>
</comment>
<dbReference type="InterPro" id="IPR003444">
    <property type="entry name" value="MraZ"/>
</dbReference>
<dbReference type="Proteomes" id="UP000294616">
    <property type="component" value="Unassembled WGS sequence"/>
</dbReference>
<dbReference type="PANTHER" id="PTHR34701:SF1">
    <property type="entry name" value="TRANSCRIPTIONAL REGULATOR MRAZ"/>
    <property type="match status" value="1"/>
</dbReference>
<dbReference type="InterPro" id="IPR020603">
    <property type="entry name" value="MraZ_dom"/>
</dbReference>
<keyword evidence="6 7" id="KW-0804">Transcription</keyword>
<dbReference type="NCBIfam" id="TIGR00242">
    <property type="entry name" value="division/cell wall cluster transcriptional repressor MraZ"/>
    <property type="match status" value="1"/>
</dbReference>
<dbReference type="InterPro" id="IPR007159">
    <property type="entry name" value="SpoVT-AbrB_dom"/>
</dbReference>
<gene>
    <name evidence="7" type="primary">mraZ</name>
    <name evidence="9" type="ORF">C8N28_2119</name>
</gene>
<dbReference type="GO" id="GO:0003700">
    <property type="term" value="F:DNA-binding transcription factor activity"/>
    <property type="evidence" value="ECO:0007669"/>
    <property type="project" value="UniProtKB-UniRule"/>
</dbReference>
<comment type="similarity">
    <text evidence="7">Belongs to the MraZ family.</text>
</comment>
<dbReference type="GO" id="GO:0009295">
    <property type="term" value="C:nucleoid"/>
    <property type="evidence" value="ECO:0007669"/>
    <property type="project" value="UniProtKB-SubCell"/>
</dbReference>
<dbReference type="PANTHER" id="PTHR34701">
    <property type="entry name" value="TRANSCRIPTIONAL REGULATOR MRAZ"/>
    <property type="match status" value="1"/>
</dbReference>
<evidence type="ECO:0000259" key="8">
    <source>
        <dbReference type="PROSITE" id="PS51740"/>
    </source>
</evidence>
<keyword evidence="5 7" id="KW-0238">DNA-binding</keyword>
<evidence type="ECO:0000256" key="6">
    <source>
        <dbReference type="ARBA" id="ARBA00023163"/>
    </source>
</evidence>
<dbReference type="InterPro" id="IPR037914">
    <property type="entry name" value="SpoVT-AbrB_sf"/>
</dbReference>
<keyword evidence="10" id="KW-1185">Reference proteome</keyword>
<evidence type="ECO:0000256" key="2">
    <source>
        <dbReference type="ARBA" id="ARBA00022490"/>
    </source>
</evidence>
<evidence type="ECO:0000313" key="10">
    <source>
        <dbReference type="Proteomes" id="UP000294616"/>
    </source>
</evidence>
<evidence type="ECO:0000256" key="5">
    <source>
        <dbReference type="ARBA" id="ARBA00023125"/>
    </source>
</evidence>
<keyword evidence="4 7" id="KW-0805">Transcription regulation</keyword>
<evidence type="ECO:0000256" key="4">
    <source>
        <dbReference type="ARBA" id="ARBA00023015"/>
    </source>
</evidence>
<evidence type="ECO:0000313" key="9">
    <source>
        <dbReference type="EMBL" id="TCK83517.1"/>
    </source>
</evidence>
<dbReference type="RefSeq" id="WP_132224569.1">
    <property type="nucleotide sequence ID" value="NZ_SMGO01000002.1"/>
</dbReference>
<name>A0A4R1LXD8_9SPHI</name>
<dbReference type="CDD" id="cd16320">
    <property type="entry name" value="MraZ_N"/>
    <property type="match status" value="1"/>
</dbReference>
<dbReference type="SUPFAM" id="SSF89447">
    <property type="entry name" value="AbrB/MazE/MraZ-like"/>
    <property type="match status" value="1"/>
</dbReference>
<dbReference type="EMBL" id="SMGO01000002">
    <property type="protein sequence ID" value="TCK83517.1"/>
    <property type="molecule type" value="Genomic_DNA"/>
</dbReference>
<protein>
    <recommendedName>
        <fullName evidence="1 7">Transcriptional regulator MraZ</fullName>
    </recommendedName>
</protein>
<dbReference type="InterPro" id="IPR038619">
    <property type="entry name" value="MraZ_sf"/>
</dbReference>